<proteinExistence type="predicted"/>
<dbReference type="EMBL" id="OC318987">
    <property type="protein sequence ID" value="CAD7403872.1"/>
    <property type="molecule type" value="Genomic_DNA"/>
</dbReference>
<feature type="region of interest" description="Disordered" evidence="1">
    <location>
        <begin position="118"/>
        <end position="204"/>
    </location>
</feature>
<name>A0A7R9H052_TIMCR</name>
<protein>
    <submittedName>
        <fullName evidence="3">Uncharacterized protein</fullName>
    </submittedName>
</protein>
<evidence type="ECO:0000256" key="2">
    <source>
        <dbReference type="SAM" id="SignalP"/>
    </source>
</evidence>
<feature type="compositionally biased region" description="Basic and acidic residues" evidence="1">
    <location>
        <begin position="224"/>
        <end position="243"/>
    </location>
</feature>
<evidence type="ECO:0000313" key="3">
    <source>
        <dbReference type="EMBL" id="CAD7403872.1"/>
    </source>
</evidence>
<accession>A0A7R9H052</accession>
<reference evidence="3" key="1">
    <citation type="submission" date="2020-11" db="EMBL/GenBank/DDBJ databases">
        <authorList>
            <person name="Tran Van P."/>
        </authorList>
    </citation>
    <scope>NUCLEOTIDE SEQUENCE</scope>
</reference>
<feature type="compositionally biased region" description="Low complexity" evidence="1">
    <location>
        <begin position="169"/>
        <end position="179"/>
    </location>
</feature>
<feature type="signal peptide" evidence="2">
    <location>
        <begin position="1"/>
        <end position="19"/>
    </location>
</feature>
<gene>
    <name evidence="3" type="ORF">TCEB3V08_LOCUS7211</name>
</gene>
<feature type="region of interest" description="Disordered" evidence="1">
    <location>
        <begin position="222"/>
        <end position="243"/>
    </location>
</feature>
<evidence type="ECO:0000256" key="1">
    <source>
        <dbReference type="SAM" id="MobiDB-lite"/>
    </source>
</evidence>
<sequence length="344" mass="37393">MGALLFLVLAFAELTRGTARHGTSLGTAAEDARWLLNAPIASSFHPDSLFCRTTIVTLVIEQVTCANDSSTSYRAGRVSPRAGFKSRRGFSNKLIKNKVSKKQPRSARYLLRTLENTDTAQSRTPRSGARFIPGGSHGVLGRAPPADISLPSDYDDEEAYIPPPRFLPQTGGQTDTQEGGQRKRTGGKKVEEEELEEESETEASDDYVIPKDINIEYLEAPGETSRESAPEGRNAHSVFERSSPEHRRVIQFYAPVPGSTPDVKKIEEVPKRPDPLYVLVPLGYLEELETRVKGGVSGPQEVTATGPAAANKSLAAQQDDVEQTTIAARTKSAALEQRFAQGGT</sequence>
<feature type="chain" id="PRO_5031035597" evidence="2">
    <location>
        <begin position="20"/>
        <end position="344"/>
    </location>
</feature>
<dbReference type="AlphaFoldDB" id="A0A7R9H052"/>
<organism evidence="3">
    <name type="scientific">Timema cristinae</name>
    <name type="common">Walking stick</name>
    <dbReference type="NCBI Taxonomy" id="61476"/>
    <lineage>
        <taxon>Eukaryota</taxon>
        <taxon>Metazoa</taxon>
        <taxon>Ecdysozoa</taxon>
        <taxon>Arthropoda</taxon>
        <taxon>Hexapoda</taxon>
        <taxon>Insecta</taxon>
        <taxon>Pterygota</taxon>
        <taxon>Neoptera</taxon>
        <taxon>Polyneoptera</taxon>
        <taxon>Phasmatodea</taxon>
        <taxon>Timematodea</taxon>
        <taxon>Timematoidea</taxon>
        <taxon>Timematidae</taxon>
        <taxon>Timema</taxon>
    </lineage>
</organism>
<feature type="compositionally biased region" description="Acidic residues" evidence="1">
    <location>
        <begin position="192"/>
        <end position="204"/>
    </location>
</feature>
<keyword evidence="2" id="KW-0732">Signal</keyword>
<feature type="region of interest" description="Disordered" evidence="1">
    <location>
        <begin position="295"/>
        <end position="322"/>
    </location>
</feature>